<evidence type="ECO:0000313" key="2">
    <source>
        <dbReference type="Proteomes" id="UP000249177"/>
    </source>
</evidence>
<dbReference type="EMBL" id="QKXH01000005">
    <property type="protein sequence ID" value="PZX93754.1"/>
    <property type="molecule type" value="Genomic_DNA"/>
</dbReference>
<gene>
    <name evidence="1" type="ORF">DOS84_10170</name>
</gene>
<proteinExistence type="predicted"/>
<protein>
    <recommendedName>
        <fullName evidence="3">EF-hand domain-containing protein</fullName>
    </recommendedName>
</protein>
<dbReference type="AlphaFoldDB" id="A0A2W7TW47"/>
<keyword evidence="2" id="KW-1185">Reference proteome</keyword>
<dbReference type="Proteomes" id="UP000249177">
    <property type="component" value="Unassembled WGS sequence"/>
</dbReference>
<dbReference type="RefSeq" id="WP_111409997.1">
    <property type="nucleotide sequence ID" value="NZ_QKXH01000005.1"/>
</dbReference>
<accession>A0A2W7TW47</accession>
<name>A0A2W7TW47_9FLAO</name>
<dbReference type="PROSITE" id="PS00018">
    <property type="entry name" value="EF_HAND_1"/>
    <property type="match status" value="1"/>
</dbReference>
<evidence type="ECO:0008006" key="3">
    <source>
        <dbReference type="Google" id="ProtNLM"/>
    </source>
</evidence>
<dbReference type="InterPro" id="IPR018247">
    <property type="entry name" value="EF_Hand_1_Ca_BS"/>
</dbReference>
<evidence type="ECO:0000313" key="1">
    <source>
        <dbReference type="EMBL" id="PZX93754.1"/>
    </source>
</evidence>
<organism evidence="1 2">
    <name type="scientific">Flavobacterium aquariorum</name>
    <dbReference type="NCBI Taxonomy" id="2217670"/>
    <lineage>
        <taxon>Bacteria</taxon>
        <taxon>Pseudomonadati</taxon>
        <taxon>Bacteroidota</taxon>
        <taxon>Flavobacteriia</taxon>
        <taxon>Flavobacteriales</taxon>
        <taxon>Flavobacteriaceae</taxon>
        <taxon>Flavobacterium</taxon>
    </lineage>
</organism>
<sequence length="294" mass="33664">MNSNKFKFYVLAISCLCFINCKQSPNDTVSIKNKKIIVKSKNKKNANSNEKILDSLIIDLNNDGKLDKIEVKEKNNSERSLLVQIRNEKGNKLISTNNEIIGCSTCGYQGGDPYIGLNKSNIGFEIELEYIKLSFFYESNALYLKKVDVLKTEPNETGITENHEIFTYEQFGKMNLSDLKKDFIVGLRKRCGKTENNIEGLYILHSCEKSRFKIKIEENEKVYYFSIFDGKKVISKGKAVLINDNESTTIELGKMGGLYTAESIVIQNYGNSMNEYIHFTQCDEKYLTFEKVKL</sequence>
<dbReference type="OrthoDB" id="2677145at2"/>
<comment type="caution">
    <text evidence="1">The sequence shown here is derived from an EMBL/GenBank/DDBJ whole genome shotgun (WGS) entry which is preliminary data.</text>
</comment>
<reference evidence="1 2" key="1">
    <citation type="submission" date="2018-06" db="EMBL/GenBank/DDBJ databases">
        <title>Flavobacterium sp IMCC34762, genome.</title>
        <authorList>
            <person name="Joung Y."/>
            <person name="Cho J."/>
            <person name="Song J."/>
        </authorList>
    </citation>
    <scope>NUCLEOTIDE SEQUENCE [LARGE SCALE GENOMIC DNA]</scope>
    <source>
        <strain evidence="1 2">IMCC34762</strain>
    </source>
</reference>